<keyword evidence="1" id="KW-0456">Lyase</keyword>
<dbReference type="GO" id="GO:0005829">
    <property type="term" value="C:cytosol"/>
    <property type="evidence" value="ECO:0007669"/>
    <property type="project" value="TreeGrafter"/>
</dbReference>
<dbReference type="GO" id="GO:0008964">
    <property type="term" value="F:phosphoenolpyruvate carboxylase activity"/>
    <property type="evidence" value="ECO:0007669"/>
    <property type="project" value="UniProtKB-EC"/>
</dbReference>
<organism evidence="1">
    <name type="scientific">hydrothermal vent metagenome</name>
    <dbReference type="NCBI Taxonomy" id="652676"/>
    <lineage>
        <taxon>unclassified sequences</taxon>
        <taxon>metagenomes</taxon>
        <taxon>ecological metagenomes</taxon>
    </lineage>
</organism>
<dbReference type="InterPro" id="IPR021135">
    <property type="entry name" value="PEP_COase"/>
</dbReference>
<dbReference type="EC" id="4.1.1.31" evidence="1"/>
<dbReference type="PANTHER" id="PTHR30523">
    <property type="entry name" value="PHOSPHOENOLPYRUVATE CARBOXYLASE"/>
    <property type="match status" value="1"/>
</dbReference>
<protein>
    <submittedName>
        <fullName evidence="1">Phosphoenolpyruvate carboxylase</fullName>
        <ecNumber evidence="1">4.1.1.31</ecNumber>
    </submittedName>
</protein>
<keyword evidence="1" id="KW-0670">Pyruvate</keyword>
<dbReference type="InterPro" id="IPR015813">
    <property type="entry name" value="Pyrv/PenolPyrv_kinase-like_dom"/>
</dbReference>
<feature type="non-terminal residue" evidence="1">
    <location>
        <position position="1"/>
    </location>
</feature>
<reference evidence="1" key="1">
    <citation type="submission" date="2018-06" db="EMBL/GenBank/DDBJ databases">
        <authorList>
            <person name="Zhirakovskaya E."/>
        </authorList>
    </citation>
    <scope>NUCLEOTIDE SEQUENCE</scope>
</reference>
<gene>
    <name evidence="1" type="ORF">MNBD_GAMMA13-1340</name>
</gene>
<name>A0A3B0ZJ70_9ZZZZ</name>
<sequence length="216" mass="24525">LIDNTEGLLDYFYDATPVSEIGLLNIGSRPSHRKKQDRSKSSIRAIPWVFGWAQSRHTLPAWFGIGSALANFAEQQPGNLEQLREMYRDWAYFRALLSNTQMSLAKAEMDIAREYIALAEDQTMAHNVYARIRTEHDLTREMVMKVADIDGLLAETPALALSLSRRDPYLDPLNHIQITLLKRTRDEKLEANVQAAWLEPLLRSINAIASGMRNTG</sequence>
<evidence type="ECO:0000313" key="1">
    <source>
        <dbReference type="EMBL" id="VAW80756.1"/>
    </source>
</evidence>
<accession>A0A3B0ZJ70</accession>
<dbReference type="PANTHER" id="PTHR30523:SF46">
    <property type="entry name" value="PHOSPHOENOLPYRUVATE CARBOXYLASE"/>
    <property type="match status" value="1"/>
</dbReference>
<dbReference type="AlphaFoldDB" id="A0A3B0ZJ70"/>
<dbReference type="GO" id="GO:0015977">
    <property type="term" value="P:carbon fixation"/>
    <property type="evidence" value="ECO:0007669"/>
    <property type="project" value="InterPro"/>
</dbReference>
<proteinExistence type="predicted"/>
<dbReference type="Pfam" id="PF00311">
    <property type="entry name" value="PEPcase"/>
    <property type="match status" value="1"/>
</dbReference>
<dbReference type="GO" id="GO:0006099">
    <property type="term" value="P:tricarboxylic acid cycle"/>
    <property type="evidence" value="ECO:0007669"/>
    <property type="project" value="InterPro"/>
</dbReference>
<dbReference type="SUPFAM" id="SSF51621">
    <property type="entry name" value="Phosphoenolpyruvate/pyruvate domain"/>
    <property type="match status" value="1"/>
</dbReference>
<dbReference type="EMBL" id="UOFK01000233">
    <property type="protein sequence ID" value="VAW80756.1"/>
    <property type="molecule type" value="Genomic_DNA"/>
</dbReference>